<feature type="domain" description="Histidine kinase" evidence="9">
    <location>
        <begin position="452"/>
        <end position="664"/>
    </location>
</feature>
<evidence type="ECO:0000256" key="5">
    <source>
        <dbReference type="ARBA" id="ARBA00022679"/>
    </source>
</evidence>
<keyword evidence="12" id="KW-1185">Reference proteome</keyword>
<evidence type="ECO:0000256" key="4">
    <source>
        <dbReference type="ARBA" id="ARBA00022553"/>
    </source>
</evidence>
<dbReference type="Gene3D" id="1.10.287.130">
    <property type="match status" value="1"/>
</dbReference>
<dbReference type="RefSeq" id="WP_214169709.1">
    <property type="nucleotide sequence ID" value="NZ_JAHCVJ010000001.1"/>
</dbReference>
<feature type="domain" description="HAMP" evidence="10">
    <location>
        <begin position="367"/>
        <end position="419"/>
    </location>
</feature>
<evidence type="ECO:0000256" key="6">
    <source>
        <dbReference type="ARBA" id="ARBA00022777"/>
    </source>
</evidence>
<dbReference type="InterPro" id="IPR050351">
    <property type="entry name" value="BphY/WalK/GraS-like"/>
</dbReference>
<protein>
    <recommendedName>
        <fullName evidence="3">histidine kinase</fullName>
        <ecNumber evidence="3">2.7.13.3</ecNumber>
    </recommendedName>
</protein>
<dbReference type="PANTHER" id="PTHR42878">
    <property type="entry name" value="TWO-COMPONENT HISTIDINE KINASE"/>
    <property type="match status" value="1"/>
</dbReference>
<dbReference type="InterPro" id="IPR036890">
    <property type="entry name" value="HATPase_C_sf"/>
</dbReference>
<comment type="catalytic activity">
    <reaction evidence="1">
        <text>ATP + protein L-histidine = ADP + protein N-phospho-L-histidine.</text>
        <dbReference type="EC" id="2.7.13.3"/>
    </reaction>
</comment>
<organism evidence="11 12">
    <name type="scientific">Geoanaerobacter pelophilus</name>
    <dbReference type="NCBI Taxonomy" id="60036"/>
    <lineage>
        <taxon>Bacteria</taxon>
        <taxon>Pseudomonadati</taxon>
        <taxon>Thermodesulfobacteriota</taxon>
        <taxon>Desulfuromonadia</taxon>
        <taxon>Geobacterales</taxon>
        <taxon>Geobacteraceae</taxon>
        <taxon>Geoanaerobacter</taxon>
    </lineage>
</organism>
<dbReference type="PRINTS" id="PR00344">
    <property type="entry name" value="BCTRLSENSOR"/>
</dbReference>
<evidence type="ECO:0000313" key="11">
    <source>
        <dbReference type="EMBL" id="MBT0662922.1"/>
    </source>
</evidence>
<evidence type="ECO:0000256" key="7">
    <source>
        <dbReference type="SAM" id="Coils"/>
    </source>
</evidence>
<evidence type="ECO:0000256" key="8">
    <source>
        <dbReference type="SAM" id="Phobius"/>
    </source>
</evidence>
<dbReference type="InterPro" id="IPR005467">
    <property type="entry name" value="His_kinase_dom"/>
</dbReference>
<evidence type="ECO:0000256" key="1">
    <source>
        <dbReference type="ARBA" id="ARBA00000085"/>
    </source>
</evidence>
<feature type="coiled-coil region" evidence="7">
    <location>
        <begin position="411"/>
        <end position="445"/>
    </location>
</feature>
<dbReference type="GO" id="GO:0007234">
    <property type="term" value="P:osmosensory signaling via phosphorelay pathway"/>
    <property type="evidence" value="ECO:0007669"/>
    <property type="project" value="TreeGrafter"/>
</dbReference>
<dbReference type="GO" id="GO:0016020">
    <property type="term" value="C:membrane"/>
    <property type="evidence" value="ECO:0007669"/>
    <property type="project" value="UniProtKB-SubCell"/>
</dbReference>
<dbReference type="Pfam" id="PF00512">
    <property type="entry name" value="HisKA"/>
    <property type="match status" value="1"/>
</dbReference>
<dbReference type="Pfam" id="PF02518">
    <property type="entry name" value="HATPase_c"/>
    <property type="match status" value="1"/>
</dbReference>
<dbReference type="SMART" id="SM00387">
    <property type="entry name" value="HATPase_c"/>
    <property type="match status" value="1"/>
</dbReference>
<dbReference type="PANTHER" id="PTHR42878:SF15">
    <property type="entry name" value="BACTERIOPHYTOCHROME"/>
    <property type="match status" value="1"/>
</dbReference>
<sequence length="664" mass="72675">MSIKTNLLIALLLVVSVMLATVGYLGWSSIRISNQLGRMVPSVDYLEAVASSRASITRQMKEVVDCLISHSTTSHNEFDKVAVTTEEQFTKWEAAISAKQNGGSVTDSDELKQLQQIRENYREWRGLAVTVLELCEQKEVERAKAILAETSYLVLENALLNGIDNALEDGNNKVVTDFHLLVMALGRLPWSNEKALRTLERVQSTVDSALALTRINTGISKQLKEVMDDLVSPVNSLRPFGWAGNETKTALNDFRRSARKLVELGLPNSSKLLSQATTLESQYIKFTILCQQAMSTRQAGDVVRAAKLADSVIDQAMKEGLTPNLKQSLNDSNREIQDLSSTVGWQGIGVVTIGAMLVIMALLTSLKGILKTFSILESETSSIAAGNLDHRIALPATTELGRLASSFNSMTDSLQKTHADLRELNARLEQRVEERTAQLATANEDLRLFSSSVCHDLRSPLSSISGYSQLLLMTSADALDPETKETLQRIVDSSEEMSAIIGALMKLARVTEGDISCEAVDLSLTARLVVAEIQGRHSERTVNVEIGEHLHAYGDGMLLRLVLENLLNNAWKFTANKPDGMITFDRTVENGKTVFFVCDNGAGFDMAMADSLFRPFGRLHSADEFDGTGIGLATVKRIIDRHGGTIWATGEPGKGATFYFTLGA</sequence>
<keyword evidence="7" id="KW-0175">Coiled coil</keyword>
<dbReference type="GO" id="GO:0000156">
    <property type="term" value="F:phosphorelay response regulator activity"/>
    <property type="evidence" value="ECO:0007669"/>
    <property type="project" value="TreeGrafter"/>
</dbReference>
<accession>A0AAW4L077</accession>
<dbReference type="Pfam" id="PF00672">
    <property type="entry name" value="HAMP"/>
    <property type="match status" value="1"/>
</dbReference>
<dbReference type="GO" id="GO:0000155">
    <property type="term" value="F:phosphorelay sensor kinase activity"/>
    <property type="evidence" value="ECO:0007669"/>
    <property type="project" value="InterPro"/>
</dbReference>
<keyword evidence="8" id="KW-1133">Transmembrane helix</keyword>
<dbReference type="SUPFAM" id="SSF158472">
    <property type="entry name" value="HAMP domain-like"/>
    <property type="match status" value="1"/>
</dbReference>
<proteinExistence type="predicted"/>
<name>A0AAW4L077_9BACT</name>
<dbReference type="InterPro" id="IPR003594">
    <property type="entry name" value="HATPase_dom"/>
</dbReference>
<dbReference type="FunFam" id="3.30.565.10:FF:000006">
    <property type="entry name" value="Sensor histidine kinase WalK"/>
    <property type="match status" value="1"/>
</dbReference>
<evidence type="ECO:0000259" key="9">
    <source>
        <dbReference type="PROSITE" id="PS50109"/>
    </source>
</evidence>
<gene>
    <name evidence="11" type="ORF">KI809_01310</name>
</gene>
<dbReference type="InterPro" id="IPR003660">
    <property type="entry name" value="HAMP_dom"/>
</dbReference>
<dbReference type="InterPro" id="IPR004358">
    <property type="entry name" value="Sig_transdc_His_kin-like_C"/>
</dbReference>
<dbReference type="InterPro" id="IPR003661">
    <property type="entry name" value="HisK_dim/P_dom"/>
</dbReference>
<reference evidence="11 12" key="1">
    <citation type="submission" date="2021-05" db="EMBL/GenBank/DDBJ databases">
        <title>The draft genome of Geobacter pelophilus DSM 12255.</title>
        <authorList>
            <person name="Xu Z."/>
            <person name="Masuda Y."/>
            <person name="Itoh H."/>
            <person name="Senoo K."/>
        </authorList>
    </citation>
    <scope>NUCLEOTIDE SEQUENCE [LARGE SCALE GENOMIC DNA]</scope>
    <source>
        <strain evidence="11 12">DSM 12255</strain>
    </source>
</reference>
<dbReference type="SMART" id="SM00388">
    <property type="entry name" value="HisKA"/>
    <property type="match status" value="1"/>
</dbReference>
<dbReference type="Proteomes" id="UP000811899">
    <property type="component" value="Unassembled WGS sequence"/>
</dbReference>
<dbReference type="EMBL" id="JAHCVJ010000001">
    <property type="protein sequence ID" value="MBT0662922.1"/>
    <property type="molecule type" value="Genomic_DNA"/>
</dbReference>
<dbReference type="SMART" id="SM00304">
    <property type="entry name" value="HAMP"/>
    <property type="match status" value="1"/>
</dbReference>
<dbReference type="EC" id="2.7.13.3" evidence="3"/>
<dbReference type="CDD" id="cd00082">
    <property type="entry name" value="HisKA"/>
    <property type="match status" value="1"/>
</dbReference>
<keyword evidence="5" id="KW-0808">Transferase</keyword>
<dbReference type="PROSITE" id="PS50109">
    <property type="entry name" value="HIS_KIN"/>
    <property type="match status" value="1"/>
</dbReference>
<evidence type="ECO:0000259" key="10">
    <source>
        <dbReference type="PROSITE" id="PS50885"/>
    </source>
</evidence>
<dbReference type="PROSITE" id="PS50885">
    <property type="entry name" value="HAMP"/>
    <property type="match status" value="1"/>
</dbReference>
<dbReference type="Gene3D" id="6.10.340.10">
    <property type="match status" value="1"/>
</dbReference>
<keyword evidence="6" id="KW-0418">Kinase</keyword>
<dbReference type="GO" id="GO:0030295">
    <property type="term" value="F:protein kinase activator activity"/>
    <property type="evidence" value="ECO:0007669"/>
    <property type="project" value="TreeGrafter"/>
</dbReference>
<dbReference type="CDD" id="cd06225">
    <property type="entry name" value="HAMP"/>
    <property type="match status" value="1"/>
</dbReference>
<dbReference type="AlphaFoldDB" id="A0AAW4L077"/>
<dbReference type="SUPFAM" id="SSF55874">
    <property type="entry name" value="ATPase domain of HSP90 chaperone/DNA topoisomerase II/histidine kinase"/>
    <property type="match status" value="1"/>
</dbReference>
<feature type="transmembrane region" description="Helical" evidence="8">
    <location>
        <begin position="7"/>
        <end position="27"/>
    </location>
</feature>
<keyword evidence="8" id="KW-0472">Membrane</keyword>
<evidence type="ECO:0000256" key="2">
    <source>
        <dbReference type="ARBA" id="ARBA00004370"/>
    </source>
</evidence>
<keyword evidence="8" id="KW-0812">Transmembrane</keyword>
<comment type="subcellular location">
    <subcellularLocation>
        <location evidence="2">Membrane</location>
    </subcellularLocation>
</comment>
<keyword evidence="4" id="KW-0597">Phosphoprotein</keyword>
<evidence type="ECO:0000256" key="3">
    <source>
        <dbReference type="ARBA" id="ARBA00012438"/>
    </source>
</evidence>
<evidence type="ECO:0000313" key="12">
    <source>
        <dbReference type="Proteomes" id="UP000811899"/>
    </source>
</evidence>
<dbReference type="SUPFAM" id="SSF47384">
    <property type="entry name" value="Homodimeric domain of signal transducing histidine kinase"/>
    <property type="match status" value="1"/>
</dbReference>
<dbReference type="InterPro" id="IPR036097">
    <property type="entry name" value="HisK_dim/P_sf"/>
</dbReference>
<dbReference type="Gene3D" id="3.30.565.10">
    <property type="entry name" value="Histidine kinase-like ATPase, C-terminal domain"/>
    <property type="match status" value="1"/>
</dbReference>
<comment type="caution">
    <text evidence="11">The sequence shown here is derived from an EMBL/GenBank/DDBJ whole genome shotgun (WGS) entry which is preliminary data.</text>
</comment>